<reference evidence="2 3" key="1">
    <citation type="submission" date="2013-07" db="EMBL/GenBank/DDBJ databases">
        <title>Genome of Archaeoglobus fulgidus.</title>
        <authorList>
            <person name="Fiebig A."/>
            <person name="Birkeland N.-K."/>
        </authorList>
    </citation>
    <scope>NUCLEOTIDE SEQUENCE [LARGE SCALE GENOMIC DNA]</scope>
    <source>
        <strain evidence="2 3">DSM 8774</strain>
    </source>
</reference>
<accession>A0A075WCP4</accession>
<dbReference type="Proteomes" id="UP000028501">
    <property type="component" value="Chromosome"/>
</dbReference>
<dbReference type="KEGG" id="afg:AFULGI_00005340"/>
<protein>
    <recommendedName>
        <fullName evidence="4">TIGR00162 family protein</fullName>
    </recommendedName>
</protein>
<name>A0A075WCP4_ARCFL</name>
<gene>
    <name evidence="2" type="ORF">AFULGI_00005340</name>
</gene>
<evidence type="ECO:0000313" key="2">
    <source>
        <dbReference type="EMBL" id="AIG97342.1"/>
    </source>
</evidence>
<dbReference type="GeneID" id="24794064"/>
<evidence type="ECO:0000313" key="3">
    <source>
        <dbReference type="Proteomes" id="UP000028501"/>
    </source>
</evidence>
<dbReference type="HOGENOM" id="CLU_075000_1_0_2"/>
<dbReference type="PANTHER" id="PTHR35610:SF7">
    <property type="entry name" value="3-ISOPROPYLMALATE DEHYDRATASE"/>
    <property type="match status" value="1"/>
</dbReference>
<evidence type="ECO:0000256" key="1">
    <source>
        <dbReference type="SAM" id="Coils"/>
    </source>
</evidence>
<dbReference type="PANTHER" id="PTHR35610">
    <property type="entry name" value="3-ISOPROPYLMALATE DEHYDRATASE-RELATED"/>
    <property type="match status" value="1"/>
</dbReference>
<proteinExistence type="predicted"/>
<dbReference type="EMBL" id="CP006577">
    <property type="protein sequence ID" value="AIG97342.1"/>
    <property type="molecule type" value="Genomic_DNA"/>
</dbReference>
<dbReference type="InterPro" id="IPR038389">
    <property type="entry name" value="PSMG2_sf"/>
</dbReference>
<dbReference type="AlphaFoldDB" id="A0A075WCP4"/>
<dbReference type="InterPro" id="IPR004426">
    <property type="entry name" value="MJ1210-like"/>
</dbReference>
<dbReference type="RefSeq" id="WP_010878032.1">
    <property type="nucleotide sequence ID" value="NZ_CP006577.1"/>
</dbReference>
<evidence type="ECO:0008006" key="4">
    <source>
        <dbReference type="Google" id="ProtNLM"/>
    </source>
</evidence>
<keyword evidence="1" id="KW-0175">Coiled coil</keyword>
<dbReference type="InterPro" id="IPR019151">
    <property type="entry name" value="Proteasome_assmbl_chaperone_2"/>
</dbReference>
<sequence>MLEKVDVRFLKSPEEVGLENPVFIEGLPGIGHVGKLVADHLVNELKAEKVVEIYSHYFPPQVMVLEDGTIRMPKNEVYAWKSDGNGTDLLILVGDFQSISNEGHFELVNAYIDVAKKFSARMIYTLGGYGVGKLVEEPYVIGAANSPEIVEELKSYGVKFEPGEPGGGIIGASGLLLGVSELEGIPAACLMGVTSGYMVDPKSAKVVLDVLCKMLSLEVSVEALEERAKEMEKIIAQIKEMQEMAVQQWKSDEDLRYFR</sequence>
<dbReference type="Gene3D" id="3.40.50.10900">
    <property type="entry name" value="PAC-like subunit"/>
    <property type="match status" value="1"/>
</dbReference>
<dbReference type="NCBIfam" id="TIGR00162">
    <property type="entry name" value="proteasome assembly chaperone family protein"/>
    <property type="match status" value="1"/>
</dbReference>
<organism evidence="2 3">
    <name type="scientific">Archaeoglobus fulgidus DSM 8774</name>
    <dbReference type="NCBI Taxonomy" id="1344584"/>
    <lineage>
        <taxon>Archaea</taxon>
        <taxon>Methanobacteriati</taxon>
        <taxon>Methanobacteriota</taxon>
        <taxon>Archaeoglobi</taxon>
        <taxon>Archaeoglobales</taxon>
        <taxon>Archaeoglobaceae</taxon>
        <taxon>Archaeoglobus</taxon>
    </lineage>
</organism>
<feature type="coiled-coil region" evidence="1">
    <location>
        <begin position="214"/>
        <end position="244"/>
    </location>
</feature>
<dbReference type="Pfam" id="PF09754">
    <property type="entry name" value="PAC2"/>
    <property type="match status" value="1"/>
</dbReference>
<dbReference type="SUPFAM" id="SSF159659">
    <property type="entry name" value="Cgl1923-like"/>
    <property type="match status" value="1"/>
</dbReference>